<feature type="non-terminal residue" evidence="1">
    <location>
        <position position="1"/>
    </location>
</feature>
<evidence type="ECO:0000313" key="2">
    <source>
        <dbReference type="Proteomes" id="UP000321046"/>
    </source>
</evidence>
<dbReference type="Gene3D" id="3.10.490.10">
    <property type="entry name" value="Gamma-glutamyl cyclotransferase-like"/>
    <property type="match status" value="1"/>
</dbReference>
<organism evidence="1 2">
    <name type="scientific">Lujinxingia vulgaris</name>
    <dbReference type="NCBI Taxonomy" id="2600176"/>
    <lineage>
        <taxon>Bacteria</taxon>
        <taxon>Deltaproteobacteria</taxon>
        <taxon>Bradymonadales</taxon>
        <taxon>Lujinxingiaceae</taxon>
        <taxon>Lujinxingia</taxon>
    </lineage>
</organism>
<dbReference type="GO" id="GO:0016740">
    <property type="term" value="F:transferase activity"/>
    <property type="evidence" value="ECO:0007669"/>
    <property type="project" value="UniProtKB-KW"/>
</dbReference>
<dbReference type="OrthoDB" id="141582at2"/>
<dbReference type="Pfam" id="PF13772">
    <property type="entry name" value="AIG2_2"/>
    <property type="match status" value="1"/>
</dbReference>
<reference evidence="1 2" key="1">
    <citation type="submission" date="2019-08" db="EMBL/GenBank/DDBJ databases">
        <title>Bradymonadales sp. TMQ2.</title>
        <authorList>
            <person name="Liang Q."/>
        </authorList>
    </citation>
    <scope>NUCLEOTIDE SEQUENCE [LARGE SCALE GENOMIC DNA]</scope>
    <source>
        <strain evidence="1 2">TMQ2</strain>
    </source>
</reference>
<keyword evidence="1" id="KW-0808">Transferase</keyword>
<evidence type="ECO:0000313" key="1">
    <source>
        <dbReference type="EMBL" id="TXD32108.1"/>
    </source>
</evidence>
<proteinExistence type="predicted"/>
<gene>
    <name evidence="1" type="ORF">FRC96_18705</name>
</gene>
<name>A0A5C6WU79_9DELT</name>
<dbReference type="EMBL" id="VOSL01000139">
    <property type="protein sequence ID" value="TXD32108.1"/>
    <property type="molecule type" value="Genomic_DNA"/>
</dbReference>
<comment type="caution">
    <text evidence="1">The sequence shown here is derived from an EMBL/GenBank/DDBJ whole genome shotgun (WGS) entry which is preliminary data.</text>
</comment>
<dbReference type="Proteomes" id="UP000321046">
    <property type="component" value="Unassembled WGS sequence"/>
</dbReference>
<dbReference type="CDD" id="cd06661">
    <property type="entry name" value="GGCT_like"/>
    <property type="match status" value="1"/>
</dbReference>
<dbReference type="RefSeq" id="WP_146976773.1">
    <property type="nucleotide sequence ID" value="NZ_VOSL01000139.1"/>
</dbReference>
<accession>A0A5C6WU79</accession>
<sequence>LVWALAAEDLDRLDRFEGHPVAYARRRLLVELDHGARRRAHVYVKDAAEATLPTEAYFGVLWRAYQEHGFDEQGLSLALGGER</sequence>
<dbReference type="InterPro" id="IPR036568">
    <property type="entry name" value="GGCT-like_sf"/>
</dbReference>
<dbReference type="AlphaFoldDB" id="A0A5C6WU79"/>
<dbReference type="InterPro" id="IPR013024">
    <property type="entry name" value="GGCT-like"/>
</dbReference>
<protein>
    <submittedName>
        <fullName evidence="1">Gamma-glutamylcyclotransferase</fullName>
    </submittedName>
</protein>
<dbReference type="SUPFAM" id="SSF110857">
    <property type="entry name" value="Gamma-glutamyl cyclotransferase-like"/>
    <property type="match status" value="1"/>
</dbReference>